<organism evidence="1">
    <name type="scientific">uncultured Desulfovibrio sp</name>
    <dbReference type="NCBI Taxonomy" id="167968"/>
    <lineage>
        <taxon>Bacteria</taxon>
        <taxon>Pseudomonadati</taxon>
        <taxon>Thermodesulfobacteriota</taxon>
        <taxon>Desulfovibrionia</taxon>
        <taxon>Desulfovibrionales</taxon>
        <taxon>Desulfovibrionaceae</taxon>
        <taxon>Desulfovibrio</taxon>
        <taxon>environmental samples</taxon>
    </lineage>
</organism>
<protein>
    <submittedName>
        <fullName evidence="1">Uncharacterized protein</fullName>
    </submittedName>
</protein>
<reference evidence="1" key="1">
    <citation type="submission" date="2016-04" db="EMBL/GenBank/DDBJ databases">
        <authorList>
            <person name="Evans L.H."/>
            <person name="Alamgir A."/>
            <person name="Owens N."/>
            <person name="Weber N.D."/>
            <person name="Virtaneva K."/>
            <person name="Barbian K."/>
            <person name="Babar A."/>
            <person name="Rosenke K."/>
        </authorList>
    </citation>
    <scope>NUCLEOTIDE SEQUENCE</scope>
    <source>
        <strain evidence="1">92-2</strain>
    </source>
</reference>
<dbReference type="AlphaFoldDB" id="A0A212KIE0"/>
<accession>A0A212KIE0</accession>
<gene>
    <name evidence="1" type="ORF">KM92DES2_20058</name>
</gene>
<evidence type="ECO:0000313" key="1">
    <source>
        <dbReference type="EMBL" id="SBW11411.1"/>
    </source>
</evidence>
<name>A0A212KIE0_9BACT</name>
<sequence>MFFFNREERLCSPSLQESTVIFVSAKILFACVSVNRFPLSRRAVMLLLTPQVNHYFNFLQINHKKHGFLAQRKLKIAKRHHRVKP</sequence>
<dbReference type="EMBL" id="FLUP01000002">
    <property type="protein sequence ID" value="SBW11411.1"/>
    <property type="molecule type" value="Genomic_DNA"/>
</dbReference>
<proteinExistence type="predicted"/>